<accession>A0ABR5VLR8</accession>
<dbReference type="PANTHER" id="PTHR13710">
    <property type="entry name" value="DNA HELICASE RECQ FAMILY MEMBER"/>
    <property type="match status" value="1"/>
</dbReference>
<feature type="domain" description="Helicase C-terminal" evidence="11">
    <location>
        <begin position="232"/>
        <end position="382"/>
    </location>
</feature>
<dbReference type="SMART" id="SM00490">
    <property type="entry name" value="HELICc"/>
    <property type="match status" value="1"/>
</dbReference>
<evidence type="ECO:0000256" key="1">
    <source>
        <dbReference type="ARBA" id="ARBA00005446"/>
    </source>
</evidence>
<evidence type="ECO:0000256" key="2">
    <source>
        <dbReference type="ARBA" id="ARBA00022741"/>
    </source>
</evidence>
<dbReference type="InterPro" id="IPR000836">
    <property type="entry name" value="PRTase_dom"/>
</dbReference>
<proteinExistence type="inferred from homology"/>
<evidence type="ECO:0000256" key="8">
    <source>
        <dbReference type="ARBA" id="ARBA00034617"/>
    </source>
</evidence>
<dbReference type="RefSeq" id="WP_062271479.1">
    <property type="nucleotide sequence ID" value="NZ_LSYU01000002.1"/>
</dbReference>
<reference evidence="12 13" key="1">
    <citation type="submission" date="2016-02" db="EMBL/GenBank/DDBJ databases">
        <title>Genome sequence of Marichromatium gracile YL-28, a purple sulfur bacterium.</title>
        <authorList>
            <person name="Zhao C."/>
            <person name="Hong X."/>
            <person name="Chen S."/>
            <person name="Yang S."/>
        </authorList>
    </citation>
    <scope>NUCLEOTIDE SEQUENCE [LARGE SCALE GENOMIC DNA]</scope>
    <source>
        <strain evidence="12 13">YL28</strain>
    </source>
</reference>
<sequence>MATKANALSHLRQAMADPTADFRDGQWDAIDHIVNRRGRVLCVQRTGWGKSMVYFVSAKLMRAQGMGVTLIISPLLALMRNQIDAAERLGLQALTINSTNENEWSRVRTELLADRADLLLISPERLANDRFVTGTLQPIAARIGLLVIDEAHCISDWGHDFRPDYRRIGQVLSRLPGNIAVLATTATANRRVQQDVAEQLGSDVAVQRGPLVRESLALQNIRLAGPAERLAWLAERIPRLPGSGIVYTLTTRDADRVAEWLRLNGIDAHAYHGEKTNEERQALEAALLANALKCLVATTALGMGYDKPDLHFIIHYQTPGNVVTYYQQVGRAGRAIPHAYGVLMSGEEDDDINAYFRDTAFPPDWQVDRILNALEASDSGMTIREIERAVNLRQSHIEKVLKLLVVEPHSPVMKIENLWYRTPHPCRIDKQRIEHLTRQREAEWAEMQRYLANERCLMQFLAETLDDGDAHPCGRCAVCQGAPLIPIEVPRALLVEAQRFVRRSEMPLELKKQWDIDALAHYQDAFGWSGRNIPASFRGETGRILSRWGEPVWGELVAQGKAQGRFDDELVQASADLIRHRWAEATQIGWVTCIPSRRHPDLVPDFAQRLADVLRVPFVSAILKSRETEPQKTMENRFHQCHNLDGAFAIQPWDGIESAVLLVDDIVDSAWTLTLSAALLRQVGTTAVYPFALATAATKQ</sequence>
<dbReference type="InterPro" id="IPR014001">
    <property type="entry name" value="Helicase_ATP-bd"/>
</dbReference>
<keyword evidence="4 12" id="KW-0347">Helicase</keyword>
<evidence type="ECO:0000256" key="4">
    <source>
        <dbReference type="ARBA" id="ARBA00022806"/>
    </source>
</evidence>
<keyword evidence="5" id="KW-0067">ATP-binding</keyword>
<organism evidence="12 13">
    <name type="scientific">Marichromatium gracile</name>
    <name type="common">Chromatium gracile</name>
    <dbReference type="NCBI Taxonomy" id="1048"/>
    <lineage>
        <taxon>Bacteria</taxon>
        <taxon>Pseudomonadati</taxon>
        <taxon>Pseudomonadota</taxon>
        <taxon>Gammaproteobacteria</taxon>
        <taxon>Chromatiales</taxon>
        <taxon>Chromatiaceae</taxon>
        <taxon>Marichromatium</taxon>
    </lineage>
</organism>
<dbReference type="InterPro" id="IPR002464">
    <property type="entry name" value="DNA/RNA_helicase_DEAH_CS"/>
</dbReference>
<dbReference type="NCBIfam" id="TIGR00614">
    <property type="entry name" value="recQ_fam"/>
    <property type="match status" value="1"/>
</dbReference>
<evidence type="ECO:0000256" key="9">
    <source>
        <dbReference type="ARBA" id="ARBA00034808"/>
    </source>
</evidence>
<dbReference type="InterPro" id="IPR001650">
    <property type="entry name" value="Helicase_C-like"/>
</dbReference>
<gene>
    <name evidence="12" type="ORF">AY586_05755</name>
</gene>
<evidence type="ECO:0000313" key="13">
    <source>
        <dbReference type="Proteomes" id="UP000075766"/>
    </source>
</evidence>
<keyword evidence="3" id="KW-0378">Hydrolase</keyword>
<protein>
    <recommendedName>
        <fullName evidence="9">DNA 3'-5' helicase</fullName>
        <ecNumber evidence="9">5.6.2.4</ecNumber>
    </recommendedName>
</protein>
<evidence type="ECO:0000313" key="12">
    <source>
        <dbReference type="EMBL" id="KXX66256.1"/>
    </source>
</evidence>
<feature type="domain" description="Helicase ATP-binding" evidence="10">
    <location>
        <begin position="31"/>
        <end position="206"/>
    </location>
</feature>
<dbReference type="PROSITE" id="PS51192">
    <property type="entry name" value="HELICASE_ATP_BIND_1"/>
    <property type="match status" value="1"/>
</dbReference>
<dbReference type="PROSITE" id="PS00690">
    <property type="entry name" value="DEAH_ATP_HELICASE"/>
    <property type="match status" value="1"/>
</dbReference>
<dbReference type="Pfam" id="PF00270">
    <property type="entry name" value="DEAD"/>
    <property type="match status" value="1"/>
</dbReference>
<evidence type="ECO:0000256" key="7">
    <source>
        <dbReference type="ARBA" id="ARBA00023235"/>
    </source>
</evidence>
<dbReference type="SUPFAM" id="SSF53271">
    <property type="entry name" value="PRTase-like"/>
    <property type="match status" value="1"/>
</dbReference>
<name>A0ABR5VLR8_MARGR</name>
<dbReference type="Pfam" id="PF00271">
    <property type="entry name" value="Helicase_C"/>
    <property type="match status" value="1"/>
</dbReference>
<evidence type="ECO:0000256" key="5">
    <source>
        <dbReference type="ARBA" id="ARBA00022840"/>
    </source>
</evidence>
<dbReference type="PROSITE" id="PS51194">
    <property type="entry name" value="HELICASE_CTER"/>
    <property type="match status" value="1"/>
</dbReference>
<dbReference type="Proteomes" id="UP000075766">
    <property type="component" value="Unassembled WGS sequence"/>
</dbReference>
<evidence type="ECO:0000259" key="11">
    <source>
        <dbReference type="PROSITE" id="PS51194"/>
    </source>
</evidence>
<evidence type="ECO:0000256" key="6">
    <source>
        <dbReference type="ARBA" id="ARBA00023125"/>
    </source>
</evidence>
<dbReference type="GO" id="GO:0004386">
    <property type="term" value="F:helicase activity"/>
    <property type="evidence" value="ECO:0007669"/>
    <property type="project" value="UniProtKB-KW"/>
</dbReference>
<dbReference type="EC" id="5.6.2.4" evidence="9"/>
<dbReference type="InterPro" id="IPR004589">
    <property type="entry name" value="DNA_helicase_ATP-dep_RecQ"/>
</dbReference>
<keyword evidence="2" id="KW-0547">Nucleotide-binding</keyword>
<keyword evidence="6" id="KW-0238">DNA-binding</keyword>
<dbReference type="EMBL" id="LSYU01000002">
    <property type="protein sequence ID" value="KXX66256.1"/>
    <property type="molecule type" value="Genomic_DNA"/>
</dbReference>
<comment type="catalytic activity">
    <reaction evidence="8">
        <text>Couples ATP hydrolysis with the unwinding of duplex DNA by translocating in the 3'-5' direction.</text>
        <dbReference type="EC" id="5.6.2.4"/>
    </reaction>
</comment>
<evidence type="ECO:0000256" key="3">
    <source>
        <dbReference type="ARBA" id="ARBA00022801"/>
    </source>
</evidence>
<dbReference type="InterPro" id="IPR011545">
    <property type="entry name" value="DEAD/DEAH_box_helicase_dom"/>
</dbReference>
<dbReference type="InterPro" id="IPR027417">
    <property type="entry name" value="P-loop_NTPase"/>
</dbReference>
<dbReference type="PANTHER" id="PTHR13710:SF105">
    <property type="entry name" value="ATP-DEPENDENT DNA HELICASE Q1"/>
    <property type="match status" value="1"/>
</dbReference>
<dbReference type="SMART" id="SM00487">
    <property type="entry name" value="DEXDc"/>
    <property type="match status" value="1"/>
</dbReference>
<comment type="similarity">
    <text evidence="1">Belongs to the helicase family. RecQ subfamily.</text>
</comment>
<dbReference type="CDD" id="cd06223">
    <property type="entry name" value="PRTases_typeI"/>
    <property type="match status" value="1"/>
</dbReference>
<keyword evidence="7" id="KW-0413">Isomerase</keyword>
<comment type="caution">
    <text evidence="12">The sequence shown here is derived from an EMBL/GenBank/DDBJ whole genome shotgun (WGS) entry which is preliminary data.</text>
</comment>
<dbReference type="Gene3D" id="3.40.50.300">
    <property type="entry name" value="P-loop containing nucleotide triphosphate hydrolases"/>
    <property type="match status" value="2"/>
</dbReference>
<dbReference type="Gene3D" id="3.40.50.2020">
    <property type="match status" value="1"/>
</dbReference>
<evidence type="ECO:0000259" key="10">
    <source>
        <dbReference type="PROSITE" id="PS51192"/>
    </source>
</evidence>
<keyword evidence="13" id="KW-1185">Reference proteome</keyword>
<dbReference type="InterPro" id="IPR029057">
    <property type="entry name" value="PRTase-like"/>
</dbReference>
<dbReference type="SUPFAM" id="SSF52540">
    <property type="entry name" value="P-loop containing nucleoside triphosphate hydrolases"/>
    <property type="match status" value="1"/>
</dbReference>